<evidence type="ECO:0000313" key="2">
    <source>
        <dbReference type="EMBL" id="SUP36766.1"/>
    </source>
</evidence>
<proteinExistence type="predicted"/>
<sequence length="201" mass="20739">MQHPAVPELAHTRARPLHWVATAAAVSAVVALTGLLQPGPATAQPAAQAAPADPGPAKEHRPAPPPEAPGTEGAEFPLDCGPADAVVQDEAEGDLDGDHAPETVAVVHCDAGSGTPPRAVYVLTASQDPKGPPRVVATLLDPLEQRGIESFAVRDGVVRATLLGYSSVDIPRCCPDTQEDVTWHWSGKAFLRSDPARSAGA</sequence>
<name>A0A380ND39_STRGR</name>
<organism evidence="2 3">
    <name type="scientific">Streptomyces griseus</name>
    <dbReference type="NCBI Taxonomy" id="1911"/>
    <lineage>
        <taxon>Bacteria</taxon>
        <taxon>Bacillati</taxon>
        <taxon>Actinomycetota</taxon>
        <taxon>Actinomycetes</taxon>
        <taxon>Kitasatosporales</taxon>
        <taxon>Streptomycetaceae</taxon>
        <taxon>Streptomyces</taxon>
    </lineage>
</organism>
<dbReference type="AlphaFoldDB" id="A0A380ND39"/>
<accession>A0A380ND39</accession>
<evidence type="ECO:0000313" key="3">
    <source>
        <dbReference type="Proteomes" id="UP000254150"/>
    </source>
</evidence>
<dbReference type="RefSeq" id="WP_100456032.1">
    <property type="nucleotide sequence ID" value="NZ_UHID01000005.1"/>
</dbReference>
<evidence type="ECO:0000256" key="1">
    <source>
        <dbReference type="SAM" id="MobiDB-lite"/>
    </source>
</evidence>
<feature type="compositionally biased region" description="Low complexity" evidence="1">
    <location>
        <begin position="41"/>
        <end position="52"/>
    </location>
</feature>
<reference evidence="2 3" key="1">
    <citation type="submission" date="2018-06" db="EMBL/GenBank/DDBJ databases">
        <authorList>
            <consortium name="Pathogen Informatics"/>
            <person name="Doyle S."/>
        </authorList>
    </citation>
    <scope>NUCLEOTIDE SEQUENCE [LARGE SCALE GENOMIC DNA]</scope>
    <source>
        <strain evidence="2 3">NCTC7807</strain>
    </source>
</reference>
<gene>
    <name evidence="2" type="ORF">NCTC7807_02363</name>
</gene>
<dbReference type="EMBL" id="UHID01000005">
    <property type="protein sequence ID" value="SUP36766.1"/>
    <property type="molecule type" value="Genomic_DNA"/>
</dbReference>
<protein>
    <submittedName>
        <fullName evidence="2">Secreted protein</fullName>
    </submittedName>
</protein>
<feature type="region of interest" description="Disordered" evidence="1">
    <location>
        <begin position="41"/>
        <end position="81"/>
    </location>
</feature>
<dbReference type="GeneID" id="95072990"/>
<dbReference type="Proteomes" id="UP000254150">
    <property type="component" value="Unassembled WGS sequence"/>
</dbReference>